<evidence type="ECO:0000256" key="5">
    <source>
        <dbReference type="ARBA" id="ARBA00022737"/>
    </source>
</evidence>
<dbReference type="Pfam" id="PF23869">
    <property type="entry name" value="Beta-prop_WDR75_1st"/>
    <property type="match status" value="1"/>
</dbReference>
<proteinExistence type="predicted"/>
<dbReference type="InterPro" id="IPR011047">
    <property type="entry name" value="Quinoprotein_ADH-like_sf"/>
</dbReference>
<dbReference type="SUPFAM" id="SSF50998">
    <property type="entry name" value="Quinoprotein alcohol dehydrogenase-like"/>
    <property type="match status" value="1"/>
</dbReference>
<dbReference type="EMBL" id="BQFW01000011">
    <property type="protein sequence ID" value="GJJ75527.1"/>
    <property type="molecule type" value="Genomic_DNA"/>
</dbReference>
<evidence type="ECO:0000256" key="7">
    <source>
        <dbReference type="ARBA" id="ARBA00023242"/>
    </source>
</evidence>
<dbReference type="InterPro" id="IPR019775">
    <property type="entry name" value="WD40_repeat_CS"/>
</dbReference>
<keyword evidence="3" id="KW-0698">rRNA processing</keyword>
<keyword evidence="6" id="KW-0804">Transcription</keyword>
<dbReference type="InterPro" id="IPR057644">
    <property type="entry name" value="Beta-prop_WDR75_2nd"/>
</dbReference>
<dbReference type="Proteomes" id="UP000827284">
    <property type="component" value="Unassembled WGS sequence"/>
</dbReference>
<evidence type="ECO:0000256" key="3">
    <source>
        <dbReference type="ARBA" id="ARBA00022552"/>
    </source>
</evidence>
<evidence type="ECO:0000313" key="11">
    <source>
        <dbReference type="EMBL" id="GJJ75527.1"/>
    </source>
</evidence>
<comment type="subcellular location">
    <subcellularLocation>
        <location evidence="1">Nucleus</location>
        <location evidence="1">Nucleolus</location>
    </subcellularLocation>
</comment>
<feature type="domain" description="WD repeat-containing protein 75 second beta-propeller" evidence="10">
    <location>
        <begin position="354"/>
        <end position="648"/>
    </location>
</feature>
<dbReference type="GO" id="GO:0006364">
    <property type="term" value="P:rRNA processing"/>
    <property type="evidence" value="ECO:0007669"/>
    <property type="project" value="UniProtKB-KW"/>
</dbReference>
<dbReference type="InterPro" id="IPR001680">
    <property type="entry name" value="WD40_rpt"/>
</dbReference>
<evidence type="ECO:0000256" key="9">
    <source>
        <dbReference type="SAM" id="MobiDB-lite"/>
    </source>
</evidence>
<evidence type="ECO:0000256" key="2">
    <source>
        <dbReference type="ARBA" id="ARBA00022517"/>
    </source>
</evidence>
<dbReference type="InterPro" id="IPR053826">
    <property type="entry name" value="WDR75"/>
</dbReference>
<evidence type="ECO:0000256" key="6">
    <source>
        <dbReference type="ARBA" id="ARBA00023163"/>
    </source>
</evidence>
<keyword evidence="5" id="KW-0677">Repeat</keyword>
<feature type="repeat" description="WD" evidence="8">
    <location>
        <begin position="45"/>
        <end position="87"/>
    </location>
</feature>
<reference evidence="11" key="1">
    <citation type="submission" date="2021-11" db="EMBL/GenBank/DDBJ databases">
        <authorList>
            <person name="Herlambang A."/>
            <person name="Guo Y."/>
            <person name="Takashima Y."/>
            <person name="Nishizawa T."/>
        </authorList>
    </citation>
    <scope>NUCLEOTIDE SEQUENCE</scope>
    <source>
        <strain evidence="11">E1425</strain>
    </source>
</reference>
<dbReference type="InterPro" id="IPR015943">
    <property type="entry name" value="WD40/YVTN_repeat-like_dom_sf"/>
</dbReference>
<dbReference type="PANTHER" id="PTHR44215:SF1">
    <property type="entry name" value="WD REPEAT-CONTAINING PROTEIN 75"/>
    <property type="match status" value="1"/>
</dbReference>
<keyword evidence="7" id="KW-0539">Nucleus</keyword>
<feature type="region of interest" description="Disordered" evidence="9">
    <location>
        <begin position="738"/>
        <end position="769"/>
    </location>
</feature>
<feature type="region of interest" description="Disordered" evidence="9">
    <location>
        <begin position="795"/>
        <end position="840"/>
    </location>
</feature>
<organism evidence="11 12">
    <name type="scientific">Entomortierella parvispora</name>
    <dbReference type="NCBI Taxonomy" id="205924"/>
    <lineage>
        <taxon>Eukaryota</taxon>
        <taxon>Fungi</taxon>
        <taxon>Fungi incertae sedis</taxon>
        <taxon>Mucoromycota</taxon>
        <taxon>Mortierellomycotina</taxon>
        <taxon>Mortierellomycetes</taxon>
        <taxon>Mortierellales</taxon>
        <taxon>Mortierellaceae</taxon>
        <taxon>Entomortierella</taxon>
    </lineage>
</organism>
<evidence type="ECO:0000313" key="12">
    <source>
        <dbReference type="Proteomes" id="UP000827284"/>
    </source>
</evidence>
<dbReference type="PROSITE" id="PS50294">
    <property type="entry name" value="WD_REPEATS_REGION"/>
    <property type="match status" value="2"/>
</dbReference>
<dbReference type="InterPro" id="IPR036322">
    <property type="entry name" value="WD40_repeat_dom_sf"/>
</dbReference>
<reference evidence="11" key="2">
    <citation type="journal article" date="2022" name="Microbiol. Resour. Announc.">
        <title>Whole-Genome Sequence of Entomortierella parvispora E1425, a Mucoromycotan Fungus Associated with Burkholderiaceae-Related Endosymbiotic Bacteria.</title>
        <authorList>
            <person name="Herlambang A."/>
            <person name="Guo Y."/>
            <person name="Takashima Y."/>
            <person name="Narisawa K."/>
            <person name="Ohta H."/>
            <person name="Nishizawa T."/>
        </authorList>
    </citation>
    <scope>NUCLEOTIDE SEQUENCE</scope>
    <source>
        <strain evidence="11">E1425</strain>
    </source>
</reference>
<dbReference type="GO" id="GO:2000234">
    <property type="term" value="P:positive regulation of rRNA processing"/>
    <property type="evidence" value="ECO:0007669"/>
    <property type="project" value="TreeGrafter"/>
</dbReference>
<dbReference type="PANTHER" id="PTHR44215">
    <property type="entry name" value="WD REPEAT-CONTAINING PROTEIN 75"/>
    <property type="match status" value="1"/>
</dbReference>
<dbReference type="Gene3D" id="2.130.10.10">
    <property type="entry name" value="YVTN repeat-like/Quinoprotein amine dehydrogenase"/>
    <property type="match status" value="3"/>
</dbReference>
<keyword evidence="2" id="KW-0690">Ribosome biogenesis</keyword>
<dbReference type="GO" id="GO:0045943">
    <property type="term" value="P:positive regulation of transcription by RNA polymerase I"/>
    <property type="evidence" value="ECO:0007669"/>
    <property type="project" value="InterPro"/>
</dbReference>
<dbReference type="PROSITE" id="PS50082">
    <property type="entry name" value="WD_REPEATS_2"/>
    <property type="match status" value="2"/>
</dbReference>
<comment type="caution">
    <text evidence="11">The sequence shown here is derived from an EMBL/GenBank/DDBJ whole genome shotgun (WGS) entry which is preliminary data.</text>
</comment>
<dbReference type="SUPFAM" id="SSF50978">
    <property type="entry name" value="WD40 repeat-like"/>
    <property type="match status" value="1"/>
</dbReference>
<dbReference type="Pfam" id="PF23769">
    <property type="entry name" value="Beta-prop_WDR75_2nd"/>
    <property type="match status" value="1"/>
</dbReference>
<keyword evidence="4 8" id="KW-0853">WD repeat</keyword>
<dbReference type="AlphaFoldDB" id="A0A9P3HFS9"/>
<evidence type="ECO:0000259" key="10">
    <source>
        <dbReference type="Pfam" id="PF23769"/>
    </source>
</evidence>
<dbReference type="GO" id="GO:0003723">
    <property type="term" value="F:RNA binding"/>
    <property type="evidence" value="ECO:0007669"/>
    <property type="project" value="InterPro"/>
</dbReference>
<feature type="repeat" description="WD" evidence="8">
    <location>
        <begin position="252"/>
        <end position="288"/>
    </location>
</feature>
<keyword evidence="12" id="KW-1185">Reference proteome</keyword>
<protein>
    <submittedName>
        <fullName evidence="11">NET1-associated nuclear protein 1 (U3 small nucleolar RNA-associated protein 17)</fullName>
    </submittedName>
</protein>
<feature type="compositionally biased region" description="Polar residues" evidence="9">
    <location>
        <begin position="811"/>
        <end position="822"/>
    </location>
</feature>
<dbReference type="PROSITE" id="PS00678">
    <property type="entry name" value="WD_REPEATS_1"/>
    <property type="match status" value="1"/>
</dbReference>
<name>A0A9P3HFS9_9FUNG</name>
<evidence type="ECO:0000256" key="1">
    <source>
        <dbReference type="ARBA" id="ARBA00004604"/>
    </source>
</evidence>
<evidence type="ECO:0000256" key="4">
    <source>
        <dbReference type="ARBA" id="ARBA00022574"/>
    </source>
</evidence>
<dbReference type="GO" id="GO:0032040">
    <property type="term" value="C:small-subunit processome"/>
    <property type="evidence" value="ECO:0007669"/>
    <property type="project" value="InterPro"/>
</dbReference>
<gene>
    <name evidence="11" type="ORF">EMPS_07885</name>
</gene>
<feature type="compositionally biased region" description="Basic and acidic residues" evidence="9">
    <location>
        <begin position="795"/>
        <end position="810"/>
    </location>
</feature>
<accession>A0A9P3HFS9</accession>
<sequence length="872" mass="96649">MRLSDYPVVFTKDGNYFFSCNGRSIRIISVETGQVVRVLSSSVEEGGHSDKVTSLVLNPRNPLQLYSASADGTLKLWDFNDAILLNTYVVGVPISHMVMHENRPDVAYLTTTKRSRKASSVYLEKKTAGLIVKENSVLLRFSLKASDSRPVLRLLKGRVFSGLTVSSDGQYLVVASRFKLHVVNIATGSDADMGALDEKDPLRFRTYLTTESLTCVAFHPTEGCIAAGDERGRITLWYCFGKNVDSPVTSVMHWHAHRVAALSFSADGTYLLSGGEESTLVIWQLTTGFKQFLPRLGSEIKHITISPDQAYYAVGLKDNSVSVIRSVDLQTKTVIQGLKFSHVNHMHNPLSTGLVIEPRNGNVVLNGLPGTIQFFDPIKEQHIMEMEISPRNKVSRTDDKEVIPPRVMHVAFSNDKAARWMVTVDGRDDLETTSELYLKFWEYNDDQRTYILNTRVDAPHAKEITSCLFNPRQGNQAPMAVTTSLDGTFKIWELTHQGESRRGIEAERAWSCRSTGFYRDAVPHCAGFSSDGSLLAVAYGQIITLWNPYLNTLQGVLTQPPENRPVKHLAFLKNSPFLVATTKDHLYCWNLLTCSVWWSYKIKMDRLVASNVSNQFMVVCSDGTPEVPTQQRIVVFKPSSPVPIRIETKNKKIRGVTFMQDPSITAGNQNAGVDAVEPILMMNYGYDLEVLGGRSVEELKAEAEEAANKARQLALAAERQKSLVSDIFGLSSEKATASASAKEAAARKEMGSTKKSRKNNQARHPLFDAPSHVMAPVTSLFEAFMEPLLSENKAAREEAKERKRLAKLERQSQASGGVASSKQDGESEENVAKTDEATEMDVVVEDVNPENAVVSTQLSASLSKFFSSRLAL</sequence>
<evidence type="ECO:0000256" key="8">
    <source>
        <dbReference type="PROSITE-ProRule" id="PRU00221"/>
    </source>
</evidence>
<dbReference type="OrthoDB" id="4096at2759"/>
<dbReference type="SMART" id="SM00320">
    <property type="entry name" value="WD40"/>
    <property type="match status" value="7"/>
</dbReference>